<sequence>MGDYLYAATLSIWEEESIDNEADQDAPEDGTGAETQHATDNTPRQWPTTIKNKGKAELRIPHPSGKGWYEQFDQLPESDDGVVILGDSKLQGSRHFWPPLKQALISMKWSGLTWQPVAGKPYEFQRGDGQRREILKIDFFFRLLNPVTNGYVEALHCFHLLGNIDPNDSTWKVKYNGTIHQWRLRRDAEYAKLRS</sequence>
<proteinExistence type="predicted"/>
<dbReference type="OrthoDB" id="10485747at2759"/>
<dbReference type="Proteomes" id="UP001140562">
    <property type="component" value="Unassembled WGS sequence"/>
</dbReference>
<gene>
    <name evidence="2" type="ORF">N0V87_001334</name>
</gene>
<accession>A0A9W9C3Q1</accession>
<evidence type="ECO:0000313" key="3">
    <source>
        <dbReference type="Proteomes" id="UP001140562"/>
    </source>
</evidence>
<name>A0A9W9C3Q1_9PLEO</name>
<feature type="compositionally biased region" description="Polar residues" evidence="1">
    <location>
        <begin position="33"/>
        <end position="49"/>
    </location>
</feature>
<feature type="region of interest" description="Disordered" evidence="1">
    <location>
        <begin position="19"/>
        <end position="49"/>
    </location>
</feature>
<keyword evidence="3" id="KW-1185">Reference proteome</keyword>
<organism evidence="2 3">
    <name type="scientific">Didymella glomerata</name>
    <dbReference type="NCBI Taxonomy" id="749621"/>
    <lineage>
        <taxon>Eukaryota</taxon>
        <taxon>Fungi</taxon>
        <taxon>Dikarya</taxon>
        <taxon>Ascomycota</taxon>
        <taxon>Pezizomycotina</taxon>
        <taxon>Dothideomycetes</taxon>
        <taxon>Pleosporomycetidae</taxon>
        <taxon>Pleosporales</taxon>
        <taxon>Pleosporineae</taxon>
        <taxon>Didymellaceae</taxon>
        <taxon>Didymella</taxon>
    </lineage>
</organism>
<dbReference type="AlphaFoldDB" id="A0A9W9C3Q1"/>
<protein>
    <submittedName>
        <fullName evidence="2">Uncharacterized protein</fullName>
    </submittedName>
</protein>
<reference evidence="2" key="1">
    <citation type="submission" date="2022-10" db="EMBL/GenBank/DDBJ databases">
        <title>Tapping the CABI collections for fungal endophytes: first genome assemblies for Collariella, Neodidymelliopsis, Ascochyta clinopodiicola, Didymella pomorum, Didymosphaeria variabile, Neocosmospora piperis and Neocucurbitaria cava.</title>
        <authorList>
            <person name="Hill R."/>
        </authorList>
    </citation>
    <scope>NUCLEOTIDE SEQUENCE</scope>
    <source>
        <strain evidence="2">IMI 360193</strain>
    </source>
</reference>
<comment type="caution">
    <text evidence="2">The sequence shown here is derived from an EMBL/GenBank/DDBJ whole genome shotgun (WGS) entry which is preliminary data.</text>
</comment>
<feature type="compositionally biased region" description="Acidic residues" evidence="1">
    <location>
        <begin position="19"/>
        <end position="28"/>
    </location>
</feature>
<dbReference type="EMBL" id="JAPEUV010000008">
    <property type="protein sequence ID" value="KAJ4342008.1"/>
    <property type="molecule type" value="Genomic_DNA"/>
</dbReference>
<evidence type="ECO:0000256" key="1">
    <source>
        <dbReference type="SAM" id="MobiDB-lite"/>
    </source>
</evidence>
<evidence type="ECO:0000313" key="2">
    <source>
        <dbReference type="EMBL" id="KAJ4342008.1"/>
    </source>
</evidence>